<feature type="domain" description="DUF7866" evidence="2">
    <location>
        <begin position="90"/>
        <end position="146"/>
    </location>
</feature>
<organism evidence="3 4">
    <name type="scientific">Papaver atlanticum</name>
    <dbReference type="NCBI Taxonomy" id="357466"/>
    <lineage>
        <taxon>Eukaryota</taxon>
        <taxon>Viridiplantae</taxon>
        <taxon>Streptophyta</taxon>
        <taxon>Embryophyta</taxon>
        <taxon>Tracheophyta</taxon>
        <taxon>Spermatophyta</taxon>
        <taxon>Magnoliopsida</taxon>
        <taxon>Ranunculales</taxon>
        <taxon>Papaveraceae</taxon>
        <taxon>Papaveroideae</taxon>
        <taxon>Papaver</taxon>
    </lineage>
</organism>
<dbReference type="Pfam" id="PF25268">
    <property type="entry name" value="DUF7866"/>
    <property type="match status" value="1"/>
</dbReference>
<evidence type="ECO:0000313" key="3">
    <source>
        <dbReference type="EMBL" id="KAI3911511.1"/>
    </source>
</evidence>
<sequence>MENITMNTITITVLLLLFLTQFSASFSTTTAKGYDDLNNSTKSSVLLNNHNNNNGLMIPVESEVYRVFDNLYGYNYNNEQGKGLRRRKLEPFQLCLECKCCAAGAGTDPSTCTTMPCCFGIDCQIPGKPYGECAFVPKTCNCTSCAV</sequence>
<proteinExistence type="predicted"/>
<keyword evidence="4" id="KW-1185">Reference proteome</keyword>
<dbReference type="PANTHER" id="PTHR33786:SF5">
    <property type="entry name" value="EXPRESSED PROTEIN"/>
    <property type="match status" value="1"/>
</dbReference>
<feature type="signal peptide" evidence="1">
    <location>
        <begin position="1"/>
        <end position="25"/>
    </location>
</feature>
<feature type="chain" id="PRO_5041922165" description="DUF7866 domain-containing protein" evidence="1">
    <location>
        <begin position="26"/>
        <end position="147"/>
    </location>
</feature>
<evidence type="ECO:0000256" key="1">
    <source>
        <dbReference type="SAM" id="SignalP"/>
    </source>
</evidence>
<dbReference type="Proteomes" id="UP001202328">
    <property type="component" value="Unassembled WGS sequence"/>
</dbReference>
<dbReference type="PANTHER" id="PTHR33786">
    <property type="entry name" value="UBIQUITIN CARBOXYL-TERMINAL HYDROLASE"/>
    <property type="match status" value="1"/>
</dbReference>
<protein>
    <recommendedName>
        <fullName evidence="2">DUF7866 domain-containing protein</fullName>
    </recommendedName>
</protein>
<dbReference type="AlphaFoldDB" id="A0AAD4SL47"/>
<evidence type="ECO:0000259" key="2">
    <source>
        <dbReference type="Pfam" id="PF25268"/>
    </source>
</evidence>
<dbReference type="EMBL" id="JAJJMB010010045">
    <property type="protein sequence ID" value="KAI3911511.1"/>
    <property type="molecule type" value="Genomic_DNA"/>
</dbReference>
<keyword evidence="1" id="KW-0732">Signal</keyword>
<reference evidence="3" key="1">
    <citation type="submission" date="2022-04" db="EMBL/GenBank/DDBJ databases">
        <title>A functionally conserved STORR gene fusion in Papaver species that diverged 16.8 million years ago.</title>
        <authorList>
            <person name="Catania T."/>
        </authorList>
    </citation>
    <scope>NUCLEOTIDE SEQUENCE</scope>
    <source>
        <strain evidence="3">S-188037</strain>
    </source>
</reference>
<name>A0AAD4SL47_9MAGN</name>
<gene>
    <name evidence="3" type="ORF">MKW98_010398</name>
</gene>
<accession>A0AAD4SL47</accession>
<comment type="caution">
    <text evidence="3">The sequence shown here is derived from an EMBL/GenBank/DDBJ whole genome shotgun (WGS) entry which is preliminary data.</text>
</comment>
<dbReference type="InterPro" id="IPR057188">
    <property type="entry name" value="DUF7866"/>
</dbReference>
<evidence type="ECO:0000313" key="4">
    <source>
        <dbReference type="Proteomes" id="UP001202328"/>
    </source>
</evidence>